<comment type="subcellular location">
    <subcellularLocation>
        <location evidence="5">Cell membrane</location>
        <topology evidence="5">Multi-pass membrane protein</topology>
    </subcellularLocation>
    <subcellularLocation>
        <location evidence="1">Membrane</location>
        <topology evidence="1">Multi-pass membrane protein</topology>
    </subcellularLocation>
</comment>
<dbReference type="GO" id="GO:0005886">
    <property type="term" value="C:plasma membrane"/>
    <property type="evidence" value="ECO:0007669"/>
    <property type="project" value="UniProtKB-SubCell"/>
</dbReference>
<keyword evidence="4 5" id="KW-0472">Membrane</keyword>
<evidence type="ECO:0000313" key="7">
    <source>
        <dbReference type="Proteomes" id="UP000474757"/>
    </source>
</evidence>
<dbReference type="Pfam" id="PF01925">
    <property type="entry name" value="TauE"/>
    <property type="match status" value="1"/>
</dbReference>
<evidence type="ECO:0000256" key="4">
    <source>
        <dbReference type="ARBA" id="ARBA00023136"/>
    </source>
</evidence>
<protein>
    <recommendedName>
        <fullName evidence="5">Probable membrane transporter protein</fullName>
    </recommendedName>
</protein>
<feature type="transmembrane region" description="Helical" evidence="5">
    <location>
        <begin position="104"/>
        <end position="121"/>
    </location>
</feature>
<feature type="transmembrane region" description="Helical" evidence="5">
    <location>
        <begin position="179"/>
        <end position="198"/>
    </location>
</feature>
<evidence type="ECO:0000256" key="1">
    <source>
        <dbReference type="ARBA" id="ARBA00004141"/>
    </source>
</evidence>
<feature type="transmembrane region" description="Helical" evidence="5">
    <location>
        <begin position="235"/>
        <end position="253"/>
    </location>
</feature>
<comment type="similarity">
    <text evidence="5">Belongs to the 4-toluene sulfonate uptake permease (TSUP) (TC 2.A.102) family.</text>
</comment>
<sequence>MDNSFLLFSLVGFLAQLVDGALGMAYGVVASSVLLSFGVAPAVASASTHFAEIFTTGASASSHVWHRNVSWRMLATLAPAGVLGGVIGTYVLTTFDGNVMRPFIALYLGVVGVWIVARALMGPATLRKPKAGALLPLGGAGGFIDAVGGGGWGPSVTTALIGAGGAPRETIGTVNTAEFFLTMAVSVSFMVAIFTGHWDEGGVAGHIAAVAGLIVGGVLAAPLAGYVVKIMPARTLMLLVGVLILLLAVYQTWRLV</sequence>
<dbReference type="Proteomes" id="UP000474757">
    <property type="component" value="Unassembled WGS sequence"/>
</dbReference>
<dbReference type="PANTHER" id="PTHR43701">
    <property type="entry name" value="MEMBRANE TRANSPORTER PROTEIN MJ0441-RELATED"/>
    <property type="match status" value="1"/>
</dbReference>
<organism evidence="6 7">
    <name type="scientific">Pseudoroseicyclus tamaricis</name>
    <dbReference type="NCBI Taxonomy" id="2705421"/>
    <lineage>
        <taxon>Bacteria</taxon>
        <taxon>Pseudomonadati</taxon>
        <taxon>Pseudomonadota</taxon>
        <taxon>Alphaproteobacteria</taxon>
        <taxon>Rhodobacterales</taxon>
        <taxon>Paracoccaceae</taxon>
        <taxon>Pseudoroseicyclus</taxon>
    </lineage>
</organism>
<feature type="transmembrane region" description="Helical" evidence="5">
    <location>
        <begin position="204"/>
        <end position="228"/>
    </location>
</feature>
<feature type="transmembrane region" description="Helical" evidence="5">
    <location>
        <begin position="71"/>
        <end position="92"/>
    </location>
</feature>
<evidence type="ECO:0000256" key="2">
    <source>
        <dbReference type="ARBA" id="ARBA00022692"/>
    </source>
</evidence>
<keyword evidence="3 5" id="KW-1133">Transmembrane helix</keyword>
<dbReference type="EMBL" id="JAAGAB010000003">
    <property type="protein sequence ID" value="NDV02138.1"/>
    <property type="molecule type" value="Genomic_DNA"/>
</dbReference>
<proteinExistence type="inferred from homology"/>
<reference evidence="6 7" key="1">
    <citation type="submission" date="2020-02" db="EMBL/GenBank/DDBJ databases">
        <title>Pseudoroseicyclus tamarix, sp. nov., isolated from offshore sediment of a Tamarix chinensis forest.</title>
        <authorList>
            <person name="Gai Y."/>
        </authorList>
    </citation>
    <scope>NUCLEOTIDE SEQUENCE [LARGE SCALE GENOMIC DNA]</scope>
    <source>
        <strain evidence="6 7">CLL3-39</strain>
    </source>
</reference>
<evidence type="ECO:0000313" key="6">
    <source>
        <dbReference type="EMBL" id="NDV02138.1"/>
    </source>
</evidence>
<dbReference type="AlphaFoldDB" id="A0A6B2JUX5"/>
<keyword evidence="5" id="KW-1003">Cell membrane</keyword>
<dbReference type="RefSeq" id="WP_163894796.1">
    <property type="nucleotide sequence ID" value="NZ_JAAFYS010000003.1"/>
</dbReference>
<keyword evidence="7" id="KW-1185">Reference proteome</keyword>
<dbReference type="InterPro" id="IPR051598">
    <property type="entry name" value="TSUP/Inactive_protease-like"/>
</dbReference>
<evidence type="ECO:0000256" key="5">
    <source>
        <dbReference type="RuleBase" id="RU363041"/>
    </source>
</evidence>
<comment type="caution">
    <text evidence="6">The sequence shown here is derived from an EMBL/GenBank/DDBJ whole genome shotgun (WGS) entry which is preliminary data.</text>
</comment>
<dbReference type="PANTHER" id="PTHR43701:SF12">
    <property type="entry name" value="MEMBRANE TRANSPORTER PROTEIN YTNM-RELATED"/>
    <property type="match status" value="1"/>
</dbReference>
<accession>A0A6B2JUX5</accession>
<keyword evidence="2 5" id="KW-0812">Transmembrane</keyword>
<name>A0A6B2JUX5_9RHOB</name>
<evidence type="ECO:0000256" key="3">
    <source>
        <dbReference type="ARBA" id="ARBA00022989"/>
    </source>
</evidence>
<dbReference type="InterPro" id="IPR002781">
    <property type="entry name" value="TM_pro_TauE-like"/>
</dbReference>
<gene>
    <name evidence="6" type="ORF">GZA08_14300</name>
</gene>